<protein>
    <submittedName>
        <fullName evidence="1">Uncharacterized protein</fullName>
    </submittedName>
</protein>
<sequence>MFGLPPESEIDVCQIEYAEWSKQAMSSSFETAKLHLTDATKRQKTYYDQKAKLSAFEIGSFVWRSELFYQVQRSPTKPVISVNVDHLEQYLGNNAPESWNNGNDGSITIELPEVEDLPFLENTVLEYPESYDNYPTTPLPFVPNDEEP</sequence>
<keyword evidence="2" id="KW-1185">Reference proteome</keyword>
<evidence type="ECO:0000313" key="1">
    <source>
        <dbReference type="EMBL" id="WAR17173.1"/>
    </source>
</evidence>
<dbReference type="EMBL" id="CP111021">
    <property type="protein sequence ID" value="WAR17173.1"/>
    <property type="molecule type" value="Genomic_DNA"/>
</dbReference>
<evidence type="ECO:0000313" key="2">
    <source>
        <dbReference type="Proteomes" id="UP001164746"/>
    </source>
</evidence>
<gene>
    <name evidence="1" type="ORF">MAR_031767</name>
</gene>
<reference evidence="1" key="1">
    <citation type="submission" date="2022-11" db="EMBL/GenBank/DDBJ databases">
        <title>Centuries of genome instability and evolution in soft-shell clam transmissible cancer (bioRxiv).</title>
        <authorList>
            <person name="Hart S.F.M."/>
            <person name="Yonemitsu M.A."/>
            <person name="Giersch R.M."/>
            <person name="Beal B.F."/>
            <person name="Arriagada G."/>
            <person name="Davis B.W."/>
            <person name="Ostrander E.A."/>
            <person name="Goff S.P."/>
            <person name="Metzger M.J."/>
        </authorList>
    </citation>
    <scope>NUCLEOTIDE SEQUENCE</scope>
    <source>
        <strain evidence="1">MELC-2E11</strain>
        <tissue evidence="1">Siphon/mantle</tissue>
    </source>
</reference>
<name>A0ABY7F4Q6_MYAAR</name>
<proteinExistence type="predicted"/>
<dbReference type="Proteomes" id="UP001164746">
    <property type="component" value="Chromosome 10"/>
</dbReference>
<organism evidence="1 2">
    <name type="scientific">Mya arenaria</name>
    <name type="common">Soft-shell clam</name>
    <dbReference type="NCBI Taxonomy" id="6604"/>
    <lineage>
        <taxon>Eukaryota</taxon>
        <taxon>Metazoa</taxon>
        <taxon>Spiralia</taxon>
        <taxon>Lophotrochozoa</taxon>
        <taxon>Mollusca</taxon>
        <taxon>Bivalvia</taxon>
        <taxon>Autobranchia</taxon>
        <taxon>Heteroconchia</taxon>
        <taxon>Euheterodonta</taxon>
        <taxon>Imparidentia</taxon>
        <taxon>Neoheterodontei</taxon>
        <taxon>Myida</taxon>
        <taxon>Myoidea</taxon>
        <taxon>Myidae</taxon>
        <taxon>Mya</taxon>
    </lineage>
</organism>
<accession>A0ABY7F4Q6</accession>